<organism evidence="8">
    <name type="scientific">Aphanomyces stellatus</name>
    <dbReference type="NCBI Taxonomy" id="120398"/>
    <lineage>
        <taxon>Eukaryota</taxon>
        <taxon>Sar</taxon>
        <taxon>Stramenopiles</taxon>
        <taxon>Oomycota</taxon>
        <taxon>Saprolegniomycetes</taxon>
        <taxon>Saprolegniales</taxon>
        <taxon>Verrucalvaceae</taxon>
        <taxon>Aphanomyces</taxon>
    </lineage>
</organism>
<evidence type="ECO:0000256" key="4">
    <source>
        <dbReference type="ARBA" id="ARBA00023157"/>
    </source>
</evidence>
<keyword evidence="2" id="KW-0677">Repeat</keyword>
<dbReference type="PROSITE" id="PS00497">
    <property type="entry name" value="TYROSINASE_1"/>
    <property type="match status" value="1"/>
</dbReference>
<protein>
    <recommendedName>
        <fullName evidence="7">Tyrosinase copper-binding domain-containing protein</fullName>
    </recommendedName>
</protein>
<name>A0A6A4ZE09_9STRA</name>
<feature type="chain" id="PRO_5025496490" description="Tyrosinase copper-binding domain-containing protein" evidence="6">
    <location>
        <begin position="23"/>
        <end position="237"/>
    </location>
</feature>
<dbReference type="PANTHER" id="PTHR11474:SF126">
    <property type="entry name" value="TYROSINASE-LIKE PROTEIN TYR-1-RELATED"/>
    <property type="match status" value="1"/>
</dbReference>
<dbReference type="Gene3D" id="3.50.4.10">
    <property type="entry name" value="Hepatocyte Growth Factor"/>
    <property type="match status" value="1"/>
</dbReference>
<dbReference type="InterPro" id="IPR002227">
    <property type="entry name" value="Tyrosinase_Cu-bd"/>
</dbReference>
<dbReference type="GO" id="GO:0046872">
    <property type="term" value="F:metal ion binding"/>
    <property type="evidence" value="ECO:0007669"/>
    <property type="project" value="UniProtKB-KW"/>
</dbReference>
<dbReference type="OrthoDB" id="6132182at2759"/>
<feature type="non-terminal residue" evidence="8">
    <location>
        <position position="237"/>
    </location>
</feature>
<feature type="region of interest" description="Disordered" evidence="5">
    <location>
        <begin position="95"/>
        <end position="118"/>
    </location>
</feature>
<dbReference type="AlphaFoldDB" id="A0A6A4ZE09"/>
<evidence type="ECO:0000259" key="7">
    <source>
        <dbReference type="PROSITE" id="PS00497"/>
    </source>
</evidence>
<dbReference type="Gene3D" id="1.10.1280.10">
    <property type="entry name" value="Di-copper center containing domain from catechol oxidase"/>
    <property type="match status" value="1"/>
</dbReference>
<reference evidence="8" key="1">
    <citation type="submission" date="2019-06" db="EMBL/GenBank/DDBJ databases">
        <title>Genomics analysis of Aphanomyces spp. identifies a new class of oomycete effector associated with host adaptation.</title>
        <authorList>
            <person name="Gaulin E."/>
        </authorList>
    </citation>
    <scope>NUCLEOTIDE SEQUENCE</scope>
    <source>
        <strain evidence="8">CBS 578.67</strain>
    </source>
</reference>
<evidence type="ECO:0000256" key="1">
    <source>
        <dbReference type="ARBA" id="ARBA00022723"/>
    </source>
</evidence>
<evidence type="ECO:0000256" key="6">
    <source>
        <dbReference type="SAM" id="SignalP"/>
    </source>
</evidence>
<keyword evidence="1" id="KW-0479">Metal-binding</keyword>
<comment type="caution">
    <text evidence="8">The sequence shown here is derived from an EMBL/GenBank/DDBJ whole genome shotgun (WGS) entry which is preliminary data.</text>
</comment>
<accession>A0A6A4ZE09</accession>
<feature type="signal peptide" evidence="6">
    <location>
        <begin position="1"/>
        <end position="22"/>
    </location>
</feature>
<evidence type="ECO:0000256" key="5">
    <source>
        <dbReference type="SAM" id="MobiDB-lite"/>
    </source>
</evidence>
<keyword evidence="6" id="KW-0732">Signal</keyword>
<evidence type="ECO:0000256" key="2">
    <source>
        <dbReference type="ARBA" id="ARBA00022737"/>
    </source>
</evidence>
<dbReference type="InterPro" id="IPR000177">
    <property type="entry name" value="Apple"/>
</dbReference>
<sequence>MNLRLTLALVASAFLSSSVVEAQTCSLTPDVVYLGNTIGQTQQTNPSACCADCQKTPGCILFRWTNGICYLKNAQAPIASPDAGSFTGFIQSKPSGTTPQPTLAPTAKPVTPAPTSVTSAPIPTCARVRKSWEAMTTTEKDTYLSAIALAMDNGMYQKFVWVHQETMSNREAHRTCVFLFWHRKFLLAFENMLRSLGDRYKCVTLPYWDYVQDYSSMQSPQSPTSRCQNIEACSKTA</sequence>
<dbReference type="GO" id="GO:0005576">
    <property type="term" value="C:extracellular region"/>
    <property type="evidence" value="ECO:0007669"/>
    <property type="project" value="InterPro"/>
</dbReference>
<dbReference type="GO" id="GO:0016491">
    <property type="term" value="F:oxidoreductase activity"/>
    <property type="evidence" value="ECO:0007669"/>
    <property type="project" value="InterPro"/>
</dbReference>
<evidence type="ECO:0000313" key="8">
    <source>
        <dbReference type="EMBL" id="KAF0711858.1"/>
    </source>
</evidence>
<dbReference type="Pfam" id="PF00264">
    <property type="entry name" value="Tyrosinase"/>
    <property type="match status" value="1"/>
</dbReference>
<dbReference type="InterPro" id="IPR008922">
    <property type="entry name" value="Di-copper_centre_dom_sf"/>
</dbReference>
<dbReference type="SMART" id="SM00223">
    <property type="entry name" value="APPLE"/>
    <property type="match status" value="1"/>
</dbReference>
<evidence type="ECO:0000256" key="3">
    <source>
        <dbReference type="ARBA" id="ARBA00023008"/>
    </source>
</evidence>
<proteinExistence type="predicted"/>
<dbReference type="EMBL" id="VJMH01001494">
    <property type="protein sequence ID" value="KAF0711858.1"/>
    <property type="molecule type" value="Genomic_DNA"/>
</dbReference>
<keyword evidence="3" id="KW-0186">Copper</keyword>
<dbReference type="PANTHER" id="PTHR11474">
    <property type="entry name" value="TYROSINASE FAMILY MEMBER"/>
    <property type="match status" value="1"/>
</dbReference>
<gene>
    <name evidence="8" type="ORF">As57867_005001</name>
</gene>
<dbReference type="SUPFAM" id="SSF48056">
    <property type="entry name" value="Di-copper centre-containing domain"/>
    <property type="match status" value="1"/>
</dbReference>
<feature type="compositionally biased region" description="Low complexity" evidence="5">
    <location>
        <begin position="101"/>
        <end position="118"/>
    </location>
</feature>
<dbReference type="InterPro" id="IPR050316">
    <property type="entry name" value="Tyrosinase/Hemocyanin"/>
</dbReference>
<dbReference type="SUPFAM" id="SSF57414">
    <property type="entry name" value="Hairpin loop containing domain-like"/>
    <property type="match status" value="1"/>
</dbReference>
<feature type="domain" description="Tyrosinase copper-binding" evidence="7">
    <location>
        <begin position="173"/>
        <end position="190"/>
    </location>
</feature>
<keyword evidence="4" id="KW-1015">Disulfide bond</keyword>
<dbReference type="GO" id="GO:0006508">
    <property type="term" value="P:proteolysis"/>
    <property type="evidence" value="ECO:0007669"/>
    <property type="project" value="InterPro"/>
</dbReference>